<organism evidence="3 5">
    <name type="scientific">Moraxella catarrhalis</name>
    <name type="common">Branhamella catarrhalis</name>
    <dbReference type="NCBI Taxonomy" id="480"/>
    <lineage>
        <taxon>Bacteria</taxon>
        <taxon>Pseudomonadati</taxon>
        <taxon>Pseudomonadota</taxon>
        <taxon>Gammaproteobacteria</taxon>
        <taxon>Moraxellales</taxon>
        <taxon>Moraxellaceae</taxon>
        <taxon>Moraxella</taxon>
    </lineage>
</organism>
<sequence>MKRVFWLLSAVGLTVAQSSAAQSAYSNSSTQTPYVASIPDDIDSVINGLIASSQNAQVRTYHQPTSTTTIQNFSANFQSPVSAVERLTASSAPSVAAAVASRAALGRSVGRCALYVRKALQSAGYEFTPQPSAYQYANGTLASAGFVKISNDNYVPQVGDIAVFNRTSKNPHGHIQIYDGSQWVSDFRQPKFSPYSQHNGYSVWRDARYNDASANTGTMLALNEQ</sequence>
<protein>
    <recommendedName>
        <fullName evidence="2">Peptidase C51 domain-containing protein</fullName>
    </recommendedName>
</protein>
<evidence type="ECO:0000313" key="3">
    <source>
        <dbReference type="EMBL" id="OAU98442.1"/>
    </source>
</evidence>
<dbReference type="InterPro" id="IPR038765">
    <property type="entry name" value="Papain-like_cys_pep_sf"/>
</dbReference>
<evidence type="ECO:0000313" key="6">
    <source>
        <dbReference type="Proteomes" id="UP000078446"/>
    </source>
</evidence>
<dbReference type="AlphaFoldDB" id="A0A198UT22"/>
<dbReference type="EMBL" id="LXHC01000001">
    <property type="protein sequence ID" value="OAU98442.1"/>
    <property type="molecule type" value="Genomic_DNA"/>
</dbReference>
<comment type="caution">
    <text evidence="3">The sequence shown here is derived from an EMBL/GenBank/DDBJ whole genome shotgun (WGS) entry which is preliminary data.</text>
</comment>
<feature type="signal peptide" evidence="1">
    <location>
        <begin position="1"/>
        <end position="20"/>
    </location>
</feature>
<dbReference type="InterPro" id="IPR007921">
    <property type="entry name" value="CHAP_dom"/>
</dbReference>
<feature type="chain" id="PRO_5010457441" description="Peptidase C51 domain-containing protein" evidence="1">
    <location>
        <begin position="21"/>
        <end position="225"/>
    </location>
</feature>
<dbReference type="Gene3D" id="3.90.1720.10">
    <property type="entry name" value="endopeptidase domain like (from Nostoc punctiforme)"/>
    <property type="match status" value="1"/>
</dbReference>
<evidence type="ECO:0000256" key="1">
    <source>
        <dbReference type="SAM" id="SignalP"/>
    </source>
</evidence>
<dbReference type="EMBL" id="LXHE01000009">
    <property type="protein sequence ID" value="OAV00929.1"/>
    <property type="molecule type" value="Genomic_DNA"/>
</dbReference>
<proteinExistence type="predicted"/>
<dbReference type="SUPFAM" id="SSF54001">
    <property type="entry name" value="Cysteine proteinases"/>
    <property type="match status" value="1"/>
</dbReference>
<accession>A0A198UT22</accession>
<dbReference type="RefSeq" id="WP_064611265.1">
    <property type="nucleotide sequence ID" value="NZ_LXHB01000087.1"/>
</dbReference>
<dbReference type="PATRIC" id="fig|480.236.peg.23"/>
<feature type="domain" description="Peptidase C51" evidence="2">
    <location>
        <begin position="107"/>
        <end position="178"/>
    </location>
</feature>
<dbReference type="OrthoDB" id="5522511at2"/>
<evidence type="ECO:0000313" key="4">
    <source>
        <dbReference type="EMBL" id="OAV00929.1"/>
    </source>
</evidence>
<evidence type="ECO:0000313" key="5">
    <source>
        <dbReference type="Proteomes" id="UP000078228"/>
    </source>
</evidence>
<gene>
    <name evidence="4" type="ORF">AO382_1047</name>
    <name evidence="3" type="ORF">AO384_0026</name>
</gene>
<dbReference type="Proteomes" id="UP000078228">
    <property type="component" value="Unassembled WGS sequence"/>
</dbReference>
<reference evidence="5 6" key="1">
    <citation type="journal article" date="2016" name="Genome Biol. Evol.">
        <title>Comparative Genomic Analyses of the Moraxella catarrhalis Serosensitive and Seroresistant Lineages Demonstrate Their Independent Evolution.</title>
        <authorList>
            <person name="Earl J.P."/>
            <person name="de Vries S.P."/>
            <person name="Ahmed A."/>
            <person name="Powell E."/>
            <person name="Schultz M.P."/>
            <person name="Hermans P.W."/>
            <person name="Hill D.J."/>
            <person name="Zhou Z."/>
            <person name="Constantinidou C.I."/>
            <person name="Hu F.Z."/>
            <person name="Bootsma H.J."/>
            <person name="Ehrlich G.D."/>
        </authorList>
    </citation>
    <scope>NUCLEOTIDE SEQUENCE [LARGE SCALE GENOMIC DNA]</scope>
    <source>
        <strain evidence="3 5">Z7542</strain>
        <strain evidence="4 6">Z7574</strain>
    </source>
</reference>
<keyword evidence="5" id="KW-1185">Reference proteome</keyword>
<dbReference type="Proteomes" id="UP000078446">
    <property type="component" value="Unassembled WGS sequence"/>
</dbReference>
<dbReference type="Pfam" id="PF05257">
    <property type="entry name" value="CHAP"/>
    <property type="match status" value="1"/>
</dbReference>
<name>A0A198UT22_MORCA</name>
<keyword evidence="1" id="KW-0732">Signal</keyword>
<evidence type="ECO:0000259" key="2">
    <source>
        <dbReference type="Pfam" id="PF05257"/>
    </source>
</evidence>
<dbReference type="eggNOG" id="COG3209">
    <property type="taxonomic scope" value="Bacteria"/>
</dbReference>